<name>A0A974DEK3_XENLA</name>
<dbReference type="EMBL" id="CM004470">
    <property type="protein sequence ID" value="OCT90593.1"/>
    <property type="molecule type" value="Genomic_DNA"/>
</dbReference>
<protein>
    <submittedName>
        <fullName evidence="1">Uncharacterized protein</fullName>
    </submittedName>
</protein>
<reference evidence="2" key="1">
    <citation type="journal article" date="2016" name="Nature">
        <title>Genome evolution in the allotetraploid frog Xenopus laevis.</title>
        <authorList>
            <person name="Session A.M."/>
            <person name="Uno Y."/>
            <person name="Kwon T."/>
            <person name="Chapman J.A."/>
            <person name="Toyoda A."/>
            <person name="Takahashi S."/>
            <person name="Fukui A."/>
            <person name="Hikosaka A."/>
            <person name="Suzuki A."/>
            <person name="Kondo M."/>
            <person name="van Heeringen S.J."/>
            <person name="Quigley I."/>
            <person name="Heinz S."/>
            <person name="Ogino H."/>
            <person name="Ochi H."/>
            <person name="Hellsten U."/>
            <person name="Lyons J.B."/>
            <person name="Simakov O."/>
            <person name="Putnam N."/>
            <person name="Stites J."/>
            <person name="Kuroki Y."/>
            <person name="Tanaka T."/>
            <person name="Michiue T."/>
            <person name="Watanabe M."/>
            <person name="Bogdanovic O."/>
            <person name="Lister R."/>
            <person name="Georgiou G."/>
            <person name="Paranjpe S.S."/>
            <person name="van Kruijsbergen I."/>
            <person name="Shu S."/>
            <person name="Carlson J."/>
            <person name="Kinoshita T."/>
            <person name="Ohta Y."/>
            <person name="Mawaribuchi S."/>
            <person name="Jenkins J."/>
            <person name="Grimwood J."/>
            <person name="Schmutz J."/>
            <person name="Mitros T."/>
            <person name="Mozaffari S.V."/>
            <person name="Suzuki Y."/>
            <person name="Haramoto Y."/>
            <person name="Yamamoto T.S."/>
            <person name="Takagi C."/>
            <person name="Heald R."/>
            <person name="Miller K."/>
            <person name="Haudenschild C."/>
            <person name="Kitzman J."/>
            <person name="Nakayama T."/>
            <person name="Izutsu Y."/>
            <person name="Robert J."/>
            <person name="Fortriede J."/>
            <person name="Burns K."/>
            <person name="Lotay V."/>
            <person name="Karimi K."/>
            <person name="Yasuoka Y."/>
            <person name="Dichmann D.S."/>
            <person name="Flajnik M.F."/>
            <person name="Houston D.W."/>
            <person name="Shendure J."/>
            <person name="DuPasquier L."/>
            <person name="Vize P.D."/>
            <person name="Zorn A.M."/>
            <person name="Ito M."/>
            <person name="Marcotte E.M."/>
            <person name="Wallingford J.B."/>
            <person name="Ito Y."/>
            <person name="Asashima M."/>
            <person name="Ueno N."/>
            <person name="Matsuda Y."/>
            <person name="Veenstra G.J."/>
            <person name="Fujiyama A."/>
            <person name="Harland R.M."/>
            <person name="Taira M."/>
            <person name="Rokhsar D.S."/>
        </authorList>
    </citation>
    <scope>NUCLEOTIDE SEQUENCE [LARGE SCALE GENOMIC DNA]</scope>
    <source>
        <strain evidence="2">J</strain>
    </source>
</reference>
<dbReference type="Proteomes" id="UP000694892">
    <property type="component" value="Chromosome 3L"/>
</dbReference>
<evidence type="ECO:0000313" key="1">
    <source>
        <dbReference type="EMBL" id="OCT90593.1"/>
    </source>
</evidence>
<sequence length="69" mass="7983">MFSLKASSKMLTFLFKIRLSLDQILVRVRIVIHKETHLHLSLICPTIFIIIAGKDNVVDLSRYGQLKCR</sequence>
<evidence type="ECO:0000313" key="2">
    <source>
        <dbReference type="Proteomes" id="UP000694892"/>
    </source>
</evidence>
<accession>A0A974DEK3</accession>
<proteinExistence type="predicted"/>
<organism evidence="1 2">
    <name type="scientific">Xenopus laevis</name>
    <name type="common">African clawed frog</name>
    <dbReference type="NCBI Taxonomy" id="8355"/>
    <lineage>
        <taxon>Eukaryota</taxon>
        <taxon>Metazoa</taxon>
        <taxon>Chordata</taxon>
        <taxon>Craniata</taxon>
        <taxon>Vertebrata</taxon>
        <taxon>Euteleostomi</taxon>
        <taxon>Amphibia</taxon>
        <taxon>Batrachia</taxon>
        <taxon>Anura</taxon>
        <taxon>Pipoidea</taxon>
        <taxon>Pipidae</taxon>
        <taxon>Xenopodinae</taxon>
        <taxon>Xenopus</taxon>
        <taxon>Xenopus</taxon>
    </lineage>
</organism>
<gene>
    <name evidence="1" type="ORF">XELAEV_18019209mg</name>
</gene>
<dbReference type="AlphaFoldDB" id="A0A974DEK3"/>